<sequence>MRTRLMHAAFLLLISSLLPAHPLSGLYTYQTTAGDRSWEDRYRVVADGGRLDIEVESTEARWEAVHAGTSTLLWKYEAGNLRITTRWAPDRRVLQYTKEQEDKKEKKTHELKKDLPFIQVFEFGLIPFITESSKEKLTFYALRPATGEVYEMEARKQGEETLTVMGREVRAVKVTIRLAGLLSAFWKSTYWFDPATGVMLRFEGTLSAGGAFLTRHLTGIGPVSPTPER</sequence>
<evidence type="ECO:0000313" key="3">
    <source>
        <dbReference type="Proteomes" id="UP000007254"/>
    </source>
</evidence>
<feature type="chain" id="PRO_5003399789" description="DUF3108 domain-containing protein" evidence="1">
    <location>
        <begin position="21"/>
        <end position="229"/>
    </location>
</feature>
<organism evidence="2 3">
    <name type="scientific">Winmispira thermophila (strain ATCC 700085 / DSM 6578 / Z-1203)</name>
    <name type="common">Spirochaeta thermophila</name>
    <dbReference type="NCBI Taxonomy" id="869211"/>
    <lineage>
        <taxon>Bacteria</taxon>
        <taxon>Pseudomonadati</taxon>
        <taxon>Spirochaetota</taxon>
        <taxon>Spirochaetia</taxon>
        <taxon>Winmispirales</taxon>
        <taxon>Winmispiraceae</taxon>
        <taxon>Winmispira</taxon>
    </lineage>
</organism>
<keyword evidence="1" id="KW-0732">Signal</keyword>
<gene>
    <name evidence="2" type="ordered locus">Spith_0804</name>
</gene>
<dbReference type="STRING" id="869211.Spith_0804"/>
<feature type="signal peptide" evidence="1">
    <location>
        <begin position="1"/>
        <end position="20"/>
    </location>
</feature>
<dbReference type="AlphaFoldDB" id="G0GB55"/>
<evidence type="ECO:0000256" key="1">
    <source>
        <dbReference type="SAM" id="SignalP"/>
    </source>
</evidence>
<accession>G0GB55</accession>
<dbReference type="KEGG" id="stq:Spith_0804"/>
<proteinExistence type="predicted"/>
<dbReference type="Proteomes" id="UP000007254">
    <property type="component" value="Chromosome"/>
</dbReference>
<reference evidence="2 3" key="1">
    <citation type="submission" date="2011-06" db="EMBL/GenBank/DDBJ databases">
        <title>The complete genome of Spirochaeta thermophila DSM 6578.</title>
        <authorList>
            <consortium name="US DOE Joint Genome Institute (JGI-PGF)"/>
            <person name="Lucas S."/>
            <person name="Lapidus A."/>
            <person name="Bruce D."/>
            <person name="Goodwin L."/>
            <person name="Pitluck S."/>
            <person name="Peters L."/>
            <person name="Kyrpides N."/>
            <person name="Mavromatis K."/>
            <person name="Ivanova N."/>
            <person name="Mikailova N."/>
            <person name="Pagani I."/>
            <person name="Chertkov O."/>
            <person name="Detter J.C."/>
            <person name="Tapia R."/>
            <person name="Han C."/>
            <person name="Land M."/>
            <person name="Hauser L."/>
            <person name="Markowitz V."/>
            <person name="Cheng J.-F."/>
            <person name="Hugenholtz P."/>
            <person name="Woyke T."/>
            <person name="Wu D."/>
            <person name="Spring S."/>
            <person name="Merkhoffer B."/>
            <person name="Schneider S."/>
            <person name="Klenk H.-P."/>
            <person name="Eisen J.A."/>
        </authorList>
    </citation>
    <scope>NUCLEOTIDE SEQUENCE [LARGE SCALE GENOMIC DNA]</scope>
    <source>
        <strain evidence="3">ATCC 700085 / DSM 6578 / Z-1203</strain>
    </source>
</reference>
<evidence type="ECO:0008006" key="4">
    <source>
        <dbReference type="Google" id="ProtNLM"/>
    </source>
</evidence>
<evidence type="ECO:0000313" key="2">
    <source>
        <dbReference type="EMBL" id="AEJ61079.1"/>
    </source>
</evidence>
<protein>
    <recommendedName>
        <fullName evidence="4">DUF3108 domain-containing protein</fullName>
    </recommendedName>
</protein>
<keyword evidence="3" id="KW-1185">Reference proteome</keyword>
<name>G0GB55_WINT7</name>
<dbReference type="OrthoDB" id="1091825at2"/>
<dbReference type="EMBL" id="CP002903">
    <property type="protein sequence ID" value="AEJ61079.1"/>
    <property type="molecule type" value="Genomic_DNA"/>
</dbReference>
<dbReference type="HOGENOM" id="CLU_1209195_0_0_12"/>
<dbReference type="RefSeq" id="WP_014624456.1">
    <property type="nucleotide sequence ID" value="NC_017583.1"/>
</dbReference>